<dbReference type="Pfam" id="PF13561">
    <property type="entry name" value="adh_short_C2"/>
    <property type="match status" value="1"/>
</dbReference>
<dbReference type="Gene3D" id="3.40.50.720">
    <property type="entry name" value="NAD(P)-binding Rossmann-like Domain"/>
    <property type="match status" value="1"/>
</dbReference>
<dbReference type="SUPFAM" id="SSF51735">
    <property type="entry name" value="NAD(P)-binding Rossmann-fold domains"/>
    <property type="match status" value="1"/>
</dbReference>
<dbReference type="EMBL" id="JAQGLA010000040">
    <property type="protein sequence ID" value="MDA3628174.1"/>
    <property type="molecule type" value="Genomic_DNA"/>
</dbReference>
<dbReference type="PRINTS" id="PR00080">
    <property type="entry name" value="SDRFAMILY"/>
</dbReference>
<evidence type="ECO:0000259" key="2">
    <source>
        <dbReference type="SMART" id="SM00822"/>
    </source>
</evidence>
<proteinExistence type="inferred from homology"/>
<sequence>MSGSTEGQGVVVVTGAASGLGARVAERASAEGWTVAAIDVQKEALAALDDATVASRHEVDVRDAPALRRVFAVLREQHGRIHGLVNSAGLTRPGPSATLSEADWRLVVDVDLSGTFFACQAAFDHLDEGASIVNIASIAAARGLPERAAYSAAKSGVAGLTNALAAEWGPLGHRVNAVGPAWTNTPLIQAMVRDGVLDEKSMTDAIPLGRLCTEDDVADAVLFLLSDRAAFVNGQTLYVDGGYTTSG</sequence>
<comment type="similarity">
    <text evidence="1">Belongs to the short-chain dehydrogenases/reductases (SDR) family.</text>
</comment>
<dbReference type="InterPro" id="IPR057326">
    <property type="entry name" value="KR_dom"/>
</dbReference>
<accession>A0ABT4V2I2</accession>
<dbReference type="SMART" id="SM00822">
    <property type="entry name" value="PKS_KR"/>
    <property type="match status" value="1"/>
</dbReference>
<dbReference type="PROSITE" id="PS00061">
    <property type="entry name" value="ADH_SHORT"/>
    <property type="match status" value="1"/>
</dbReference>
<dbReference type="InterPro" id="IPR036291">
    <property type="entry name" value="NAD(P)-bd_dom_sf"/>
</dbReference>
<dbReference type="Proteomes" id="UP001210380">
    <property type="component" value="Unassembled WGS sequence"/>
</dbReference>
<protein>
    <submittedName>
        <fullName evidence="3">SDR family oxidoreductase</fullName>
    </submittedName>
</protein>
<dbReference type="CDD" id="cd05233">
    <property type="entry name" value="SDR_c"/>
    <property type="match status" value="1"/>
</dbReference>
<reference evidence="3 4" key="1">
    <citation type="submission" date="2022-11" db="EMBL/GenBank/DDBJ databases">
        <title>Draft genome sequence of Saccharopolyspora sp. WRP15-2 isolated from rhizosphere soils of wild rice in Thailand.</title>
        <authorList>
            <person name="Duangmal K."/>
            <person name="Kammanee S."/>
            <person name="Muangham S."/>
        </authorList>
    </citation>
    <scope>NUCLEOTIDE SEQUENCE [LARGE SCALE GENOMIC DNA]</scope>
    <source>
        <strain evidence="3 4">WRP15-2</strain>
    </source>
</reference>
<evidence type="ECO:0000256" key="1">
    <source>
        <dbReference type="ARBA" id="ARBA00006484"/>
    </source>
</evidence>
<evidence type="ECO:0000313" key="3">
    <source>
        <dbReference type="EMBL" id="MDA3628174.1"/>
    </source>
</evidence>
<gene>
    <name evidence="3" type="ORF">OU415_22255</name>
</gene>
<dbReference type="InterPro" id="IPR002347">
    <property type="entry name" value="SDR_fam"/>
</dbReference>
<name>A0ABT4V2I2_9PSEU</name>
<evidence type="ECO:0000313" key="4">
    <source>
        <dbReference type="Proteomes" id="UP001210380"/>
    </source>
</evidence>
<feature type="domain" description="Ketoreductase" evidence="2">
    <location>
        <begin position="9"/>
        <end position="185"/>
    </location>
</feature>
<dbReference type="InterPro" id="IPR020904">
    <property type="entry name" value="Sc_DH/Rdtase_CS"/>
</dbReference>
<dbReference type="PRINTS" id="PR00081">
    <property type="entry name" value="GDHRDH"/>
</dbReference>
<comment type="caution">
    <text evidence="3">The sequence shown here is derived from an EMBL/GenBank/DDBJ whole genome shotgun (WGS) entry which is preliminary data.</text>
</comment>
<keyword evidence="4" id="KW-1185">Reference proteome</keyword>
<dbReference type="RefSeq" id="WP_270950939.1">
    <property type="nucleotide sequence ID" value="NZ_JAQGLA010000040.1"/>
</dbReference>
<dbReference type="PANTHER" id="PTHR42760">
    <property type="entry name" value="SHORT-CHAIN DEHYDROGENASES/REDUCTASES FAMILY MEMBER"/>
    <property type="match status" value="1"/>
</dbReference>
<dbReference type="PANTHER" id="PTHR42760:SF40">
    <property type="entry name" value="3-OXOACYL-[ACYL-CARRIER-PROTEIN] REDUCTASE, CHLOROPLASTIC"/>
    <property type="match status" value="1"/>
</dbReference>
<organism evidence="3 4">
    <name type="scientific">Saccharopolyspora oryzae</name>
    <dbReference type="NCBI Taxonomy" id="2997343"/>
    <lineage>
        <taxon>Bacteria</taxon>
        <taxon>Bacillati</taxon>
        <taxon>Actinomycetota</taxon>
        <taxon>Actinomycetes</taxon>
        <taxon>Pseudonocardiales</taxon>
        <taxon>Pseudonocardiaceae</taxon>
        <taxon>Saccharopolyspora</taxon>
    </lineage>
</organism>